<dbReference type="InterPro" id="IPR003961">
    <property type="entry name" value="FN3_dom"/>
</dbReference>
<dbReference type="Pfam" id="PF17170">
    <property type="entry name" value="DUF5128"/>
    <property type="match status" value="1"/>
</dbReference>
<sequence length="1230" mass="133360">MRKWIWFFVSVVLFPCIVSAVPQVNYLGQLEADKPAALAVDRDDTLYMICNTGSSSGFIRILNQKTGEEIQVGGKDKEWKDILRHPTGLALYKDRLYVTDAGLDRIAVISKTGEFIESYGSKGSGPGTFNDPADIFVHKGVIYVADTDNDRIQALGDNGVFLHEIGPADAPENRMKKPVQVAVDVSGRIHVVTTDGQIRVYRADGAFLQIAPFPPASAVAMGPDGVFVADASALAVKKYNLDFAPVLSFGTKGEGRAQFLELSALALGGDGTVYVADAKTGRVQIFLPEAGGCTAPLALAPPPTSARWTRAIAVDPDRTLSCIVARENNTLYAVDDKKGVICVFKEGEPVAEVAVGDGVAPESLAFDAAGDMYVLARQQVIKVDPDGKVNYTFGVSGSTSVFGAKPDDLVITRTGAVCVTDRKEKKIKIYNTDGIFIRAITTADGQTPLQEPIALAADDTGALCVLDAGHKAVFRFSPDGLSINGFAVGDAAAVPVDLAVSRDHVYVLDGKAGHVRMFSPEGRQLARFVATGSEPGSLDRPVSIAARGDAGFLVSDPGNQRIQAFAVVYTPDPPTGVTAQGGPRSVSLEWEKTGSRLVEGYRIYRMEQTGTPGLSAVATTADNHYVDTTPIPGKAYLYMVTAMAVQGNESALSSPCFATAEKLTAQPPTALAAQPQDFSVDLAWQPSPSAHLAEYVIYRDSGEIARTTDTNFTDTDLAPETAYEYAVSAVSVDGVVSDAVTAAVTTRVTTRPPVEIDVIKLSDIFSNTYKTYETNGIGTVNIRNNTKDHISRLNVLFTIKNFMDFASETVITDLGPGKSQVVPVKAVFNDKILDVTEDTPVQTEITAAYYVSGELKTFSAKQSINVYEKHKMTWDDAKRIGAFVTTKDPVVMEFARAVTTQYEHTADPLISGCILFDAMGALGIRYTKDPSNSYQETRDNTQLIDYLQYPRETLQRKSGDCDDLVILYAAALESVGIRIRFVEVPDHILMMFEINGTRHLGTDTMNELLVIEDERVWVPVEVTKVGKPFADAWEAGSRNYYRWKGRDLSSLDLDTAWAAYKPANLPVSAFRVQPISREAMDKRFDNEFNVIRKTCVKIRNRALFARLQEAPDDNAARLQLGIAYAGYSVYDEARSLFNAILTTEPAHAAALNNMGNIFFLEQAYEKAADAYTRAAAADPEDPLVRINLAMSLLKTGQKAAAKKAFDEACGMSPDITKQYRSLGLQLIGAR</sequence>
<dbReference type="EMBL" id="CP000859">
    <property type="protein sequence ID" value="ABW68827.1"/>
    <property type="molecule type" value="Genomic_DNA"/>
</dbReference>
<dbReference type="Gene3D" id="2.120.10.30">
    <property type="entry name" value="TolB, C-terminal domain"/>
    <property type="match status" value="3"/>
</dbReference>
<dbReference type="SUPFAM" id="SSF101898">
    <property type="entry name" value="NHL repeat"/>
    <property type="match status" value="2"/>
</dbReference>
<protein>
    <submittedName>
        <fullName evidence="5">Tetratricopeptide TPR_2 repeat protein</fullName>
    </submittedName>
</protein>
<evidence type="ECO:0000313" key="5">
    <source>
        <dbReference type="EMBL" id="ABW68827.1"/>
    </source>
</evidence>
<dbReference type="Pfam" id="PF14559">
    <property type="entry name" value="TPR_19"/>
    <property type="match status" value="1"/>
</dbReference>
<dbReference type="Gene3D" id="2.60.40.10">
    <property type="entry name" value="Immunoglobulins"/>
    <property type="match status" value="2"/>
</dbReference>
<dbReference type="eggNOG" id="COG3391">
    <property type="taxonomic scope" value="Bacteria"/>
</dbReference>
<evidence type="ECO:0000259" key="4">
    <source>
        <dbReference type="PROSITE" id="PS50853"/>
    </source>
</evidence>
<keyword evidence="1" id="KW-0677">Repeat</keyword>
<proteinExistence type="predicted"/>
<dbReference type="SUPFAM" id="SSF48452">
    <property type="entry name" value="TPR-like"/>
    <property type="match status" value="1"/>
</dbReference>
<dbReference type="Gene3D" id="1.25.40.10">
    <property type="entry name" value="Tetratricopeptide repeat domain"/>
    <property type="match status" value="1"/>
</dbReference>
<dbReference type="KEGG" id="dol:Dole_3024"/>
<dbReference type="SUPFAM" id="SSF49265">
    <property type="entry name" value="Fibronectin type III"/>
    <property type="match status" value="2"/>
</dbReference>
<dbReference type="AlphaFoldDB" id="A8ZZ54"/>
<dbReference type="STRING" id="96561.Dole_3024"/>
<dbReference type="RefSeq" id="WP_012176438.1">
    <property type="nucleotide sequence ID" value="NC_009943.1"/>
</dbReference>
<name>A8ZZ54_DESOH</name>
<dbReference type="CDD" id="cd05819">
    <property type="entry name" value="NHL"/>
    <property type="match status" value="2"/>
</dbReference>
<dbReference type="HOGENOM" id="CLU_267735_0_0_7"/>
<dbReference type="Gene3D" id="3.10.620.30">
    <property type="match status" value="1"/>
</dbReference>
<dbReference type="InterPro" id="IPR011990">
    <property type="entry name" value="TPR-like_helical_dom_sf"/>
</dbReference>
<accession>A8ZZ54</accession>
<feature type="repeat" description="TPR" evidence="2">
    <location>
        <begin position="1114"/>
        <end position="1147"/>
    </location>
</feature>
<dbReference type="OrthoDB" id="8481850at2"/>
<dbReference type="InterPro" id="IPR013783">
    <property type="entry name" value="Ig-like_fold"/>
</dbReference>
<evidence type="ECO:0000313" key="6">
    <source>
        <dbReference type="Proteomes" id="UP000008561"/>
    </source>
</evidence>
<dbReference type="InterPro" id="IPR011042">
    <property type="entry name" value="6-blade_b-propeller_TolB-like"/>
</dbReference>
<keyword evidence="2" id="KW-0802">TPR repeat</keyword>
<evidence type="ECO:0000256" key="2">
    <source>
        <dbReference type="PROSITE-ProRule" id="PRU00339"/>
    </source>
</evidence>
<dbReference type="InterPro" id="IPR001258">
    <property type="entry name" value="NHL_repeat"/>
</dbReference>
<dbReference type="eggNOG" id="COG3386">
    <property type="taxonomic scope" value="Bacteria"/>
</dbReference>
<feature type="repeat" description="NHL" evidence="3">
    <location>
        <begin position="246"/>
        <end position="289"/>
    </location>
</feature>
<gene>
    <name evidence="5" type="ordered locus">Dole_3024</name>
</gene>
<keyword evidence="6" id="KW-1185">Reference proteome</keyword>
<dbReference type="GO" id="GO:0008270">
    <property type="term" value="F:zinc ion binding"/>
    <property type="evidence" value="ECO:0007669"/>
    <property type="project" value="UniProtKB-KW"/>
</dbReference>
<feature type="repeat" description="TPR" evidence="2">
    <location>
        <begin position="1148"/>
        <end position="1181"/>
    </location>
</feature>
<evidence type="ECO:0000256" key="3">
    <source>
        <dbReference type="PROSITE-ProRule" id="PRU00504"/>
    </source>
</evidence>
<dbReference type="PROSITE" id="PS50005">
    <property type="entry name" value="TPR"/>
    <property type="match status" value="2"/>
</dbReference>
<dbReference type="SMART" id="SM00028">
    <property type="entry name" value="TPR"/>
    <property type="match status" value="3"/>
</dbReference>
<organism evidence="5 6">
    <name type="scientific">Desulfosudis oleivorans (strain DSM 6200 / JCM 39069 / Hxd3)</name>
    <name type="common">Desulfococcus oleovorans</name>
    <dbReference type="NCBI Taxonomy" id="96561"/>
    <lineage>
        <taxon>Bacteria</taxon>
        <taxon>Pseudomonadati</taxon>
        <taxon>Thermodesulfobacteriota</taxon>
        <taxon>Desulfobacteria</taxon>
        <taxon>Desulfobacterales</taxon>
        <taxon>Desulfosudaceae</taxon>
        <taxon>Desulfosudis</taxon>
    </lineage>
</organism>
<dbReference type="PROSITE" id="PS51125">
    <property type="entry name" value="NHL"/>
    <property type="match status" value="1"/>
</dbReference>
<dbReference type="InterPro" id="IPR036116">
    <property type="entry name" value="FN3_sf"/>
</dbReference>
<evidence type="ECO:0000256" key="1">
    <source>
        <dbReference type="ARBA" id="ARBA00022737"/>
    </source>
</evidence>
<dbReference type="Pfam" id="PF00041">
    <property type="entry name" value="fn3"/>
    <property type="match status" value="1"/>
</dbReference>
<dbReference type="PROSITE" id="PS50853">
    <property type="entry name" value="FN3"/>
    <property type="match status" value="1"/>
</dbReference>
<dbReference type="InterPro" id="IPR019734">
    <property type="entry name" value="TPR_rpt"/>
</dbReference>
<feature type="domain" description="Fibronectin type-III" evidence="4">
    <location>
        <begin position="570"/>
        <end position="667"/>
    </location>
</feature>
<reference evidence="5 6" key="1">
    <citation type="submission" date="2007-10" db="EMBL/GenBank/DDBJ databases">
        <title>Complete sequence of Desulfococcus oleovorans Hxd3.</title>
        <authorList>
            <consortium name="US DOE Joint Genome Institute"/>
            <person name="Copeland A."/>
            <person name="Lucas S."/>
            <person name="Lapidus A."/>
            <person name="Barry K."/>
            <person name="Glavina del Rio T."/>
            <person name="Dalin E."/>
            <person name="Tice H."/>
            <person name="Pitluck S."/>
            <person name="Kiss H."/>
            <person name="Brettin T."/>
            <person name="Bruce D."/>
            <person name="Detter J.C."/>
            <person name="Han C."/>
            <person name="Schmutz J."/>
            <person name="Larimer F."/>
            <person name="Land M."/>
            <person name="Hauser L."/>
            <person name="Kyrpides N."/>
            <person name="Kim E."/>
            <person name="Wawrik B."/>
            <person name="Richardson P."/>
        </authorList>
    </citation>
    <scope>NUCLEOTIDE SEQUENCE [LARGE SCALE GENOMIC DNA]</scope>
    <source>
        <strain evidence="6">DSM 6200 / JCM 39069 / Hxd3</strain>
    </source>
</reference>
<dbReference type="SMART" id="SM00060">
    <property type="entry name" value="FN3"/>
    <property type="match status" value="2"/>
</dbReference>
<dbReference type="Proteomes" id="UP000008561">
    <property type="component" value="Chromosome"/>
</dbReference>
<dbReference type="PANTHER" id="PTHR24104">
    <property type="entry name" value="E3 UBIQUITIN-PROTEIN LIGASE NHLRC1-RELATED"/>
    <property type="match status" value="1"/>
</dbReference>
<dbReference type="InterPro" id="IPR050952">
    <property type="entry name" value="TRIM-NHL_E3_ligases"/>
</dbReference>
<dbReference type="eggNOG" id="COG4783">
    <property type="taxonomic scope" value="Bacteria"/>
</dbReference>
<dbReference type="PANTHER" id="PTHR24104:SF25">
    <property type="entry name" value="PROTEIN LIN-41"/>
    <property type="match status" value="1"/>
</dbReference>